<evidence type="ECO:0000313" key="2">
    <source>
        <dbReference type="EMBL" id="NEC58761.1"/>
    </source>
</evidence>
<dbReference type="RefSeq" id="WP_067588523.1">
    <property type="nucleotide sequence ID" value="NZ_JAAGNC010000126.1"/>
</dbReference>
<evidence type="ECO:0000313" key="3">
    <source>
        <dbReference type="Proteomes" id="UP000470404"/>
    </source>
</evidence>
<keyword evidence="3" id="KW-1185">Reference proteome</keyword>
<organism evidence="2 3">
    <name type="scientific">Amycolatopsis rubida</name>
    <dbReference type="NCBI Taxonomy" id="112413"/>
    <lineage>
        <taxon>Bacteria</taxon>
        <taxon>Bacillati</taxon>
        <taxon>Actinomycetota</taxon>
        <taxon>Actinomycetes</taxon>
        <taxon>Pseudonocardiales</taxon>
        <taxon>Pseudonocardiaceae</taxon>
        <taxon>Amycolatopsis</taxon>
    </lineage>
</organism>
<reference evidence="2 3" key="1">
    <citation type="submission" date="2020-01" db="EMBL/GenBank/DDBJ databases">
        <title>Insect and environment-associated Actinomycetes.</title>
        <authorList>
            <person name="Currrie C."/>
            <person name="Chevrette M."/>
            <person name="Carlson C."/>
            <person name="Stubbendieck R."/>
            <person name="Wendt-Pienkowski E."/>
        </authorList>
    </citation>
    <scope>NUCLEOTIDE SEQUENCE [LARGE SCALE GENOMIC DNA]</scope>
    <source>
        <strain evidence="2 3">SID8386</strain>
    </source>
</reference>
<name>A0ABX0BT55_9PSEU</name>
<protein>
    <submittedName>
        <fullName evidence="2">Uncharacterized protein</fullName>
    </submittedName>
</protein>
<keyword evidence="1" id="KW-0812">Transmembrane</keyword>
<dbReference type="EMBL" id="JAAGNC010000126">
    <property type="protein sequence ID" value="NEC58761.1"/>
    <property type="molecule type" value="Genomic_DNA"/>
</dbReference>
<feature type="transmembrane region" description="Helical" evidence="1">
    <location>
        <begin position="12"/>
        <end position="42"/>
    </location>
</feature>
<feature type="transmembrane region" description="Helical" evidence="1">
    <location>
        <begin position="108"/>
        <end position="126"/>
    </location>
</feature>
<gene>
    <name evidence="2" type="ORF">G3I59_24945</name>
</gene>
<accession>A0ABX0BT55</accession>
<evidence type="ECO:0000256" key="1">
    <source>
        <dbReference type="SAM" id="Phobius"/>
    </source>
</evidence>
<comment type="caution">
    <text evidence="2">The sequence shown here is derived from an EMBL/GenBank/DDBJ whole genome shotgun (WGS) entry which is preliminary data.</text>
</comment>
<keyword evidence="1" id="KW-0472">Membrane</keyword>
<feature type="transmembrane region" description="Helical" evidence="1">
    <location>
        <begin position="132"/>
        <end position="153"/>
    </location>
</feature>
<sequence>MNDLLRGPVPTVATGLLMAASAFGADPLAAILTAAAALLVLIAARWHESAAATPAVLLAAAALANGDPQLARGCATGLLALAFLMTADARRTLAPYADPLAWLRTRGRLLLGGLGGVIAALAGALWSVGSTWLAAAGVLALGAMYLLAVRPLARLATRPHRRRTS</sequence>
<dbReference type="Proteomes" id="UP000470404">
    <property type="component" value="Unassembled WGS sequence"/>
</dbReference>
<proteinExistence type="predicted"/>
<keyword evidence="1" id="KW-1133">Transmembrane helix</keyword>